<dbReference type="GO" id="GO:0003984">
    <property type="term" value="F:acetolactate synthase activity"/>
    <property type="evidence" value="ECO:0007669"/>
    <property type="project" value="TreeGrafter"/>
</dbReference>
<dbReference type="PANTHER" id="PTHR18968">
    <property type="entry name" value="THIAMINE PYROPHOSPHATE ENZYMES"/>
    <property type="match status" value="1"/>
</dbReference>
<evidence type="ECO:0000259" key="8">
    <source>
        <dbReference type="Pfam" id="PF02775"/>
    </source>
</evidence>
<evidence type="ECO:0000256" key="1">
    <source>
        <dbReference type="ARBA" id="ARBA00001946"/>
    </source>
</evidence>
<evidence type="ECO:0000256" key="5">
    <source>
        <dbReference type="ARBA" id="ARBA00023052"/>
    </source>
</evidence>
<dbReference type="Pfam" id="PF02776">
    <property type="entry name" value="TPP_enzyme_N"/>
    <property type="match status" value="1"/>
</dbReference>
<evidence type="ECO:0000256" key="3">
    <source>
        <dbReference type="ARBA" id="ARBA00007812"/>
    </source>
</evidence>
<keyword evidence="5 6" id="KW-0786">Thiamine pyrophosphate</keyword>
<dbReference type="Pfam" id="PF00205">
    <property type="entry name" value="TPP_enzyme_M"/>
    <property type="match status" value="1"/>
</dbReference>
<dbReference type="Proteomes" id="UP000239724">
    <property type="component" value="Unassembled WGS sequence"/>
</dbReference>
<dbReference type="InterPro" id="IPR029035">
    <property type="entry name" value="DHS-like_NAD/FAD-binding_dom"/>
</dbReference>
<name>A0A2S6NJ56_RHOGL</name>
<sequence length="550" mass="59510">MAELTGSEIIARCLQKEGIKDLFFIMGGPMLLAEATCIKEGIRMIDVRHEQAAAFMCQAYSRLKQEPSVCMAASGPGVTNLITGMANALIDCCPVVALGGSSPISQFGRQVFQEIDQVELMRGCCKHVDRIVNLKRIPQQINFALQKAISGKPGPVYVDCPGDMLYQKIDENLVDWSFAGRPLLDSRPMGDPRQVDALIGALAEAKNPLIVSGSGVIWSRAWAEMQAFVEAAGIPFYTTPQGRGVVPDDHQYAYPSMRSGAFRDADLIIVLGTRMNYIIGHASPPRFGPAAKIARIDIDPAEIGTAARYVDIPIVGDCKAVLGQLLQGIKGRVTPDKYAAWRKTLAEGEAAKRASSGANKYAEDGDIHPVRMLEAVRDFANRDAILCVDGQETLNYGRLTMPTFAPGHRLNSGPFGTMGVGLPFGVGAKVACPDKQVIVVHGDGSLGLNVMELDTAIRHKIPLLCVVSLNGGWTGDPKREKPGRELGYTRYDKICEALGGYGEYITKAEDITPALERAQKKVDEGMVAVVNVRTDYRARFAGVAFSDYST</sequence>
<dbReference type="EMBL" id="NHRY01000098">
    <property type="protein sequence ID" value="PPQ34605.1"/>
    <property type="molecule type" value="Genomic_DNA"/>
</dbReference>
<evidence type="ECO:0000259" key="9">
    <source>
        <dbReference type="Pfam" id="PF02776"/>
    </source>
</evidence>
<organism evidence="10 11">
    <name type="scientific">Rhodopila globiformis</name>
    <name type="common">Rhodopseudomonas globiformis</name>
    <dbReference type="NCBI Taxonomy" id="1071"/>
    <lineage>
        <taxon>Bacteria</taxon>
        <taxon>Pseudomonadati</taxon>
        <taxon>Pseudomonadota</taxon>
        <taxon>Alphaproteobacteria</taxon>
        <taxon>Acetobacterales</taxon>
        <taxon>Acetobacteraceae</taxon>
        <taxon>Rhodopila</taxon>
    </lineage>
</organism>
<dbReference type="InterPro" id="IPR011766">
    <property type="entry name" value="TPP_enzyme_TPP-bd"/>
</dbReference>
<accession>A0A2S6NJ56</accession>
<dbReference type="GO" id="GO:0009097">
    <property type="term" value="P:isoleucine biosynthetic process"/>
    <property type="evidence" value="ECO:0007669"/>
    <property type="project" value="TreeGrafter"/>
</dbReference>
<dbReference type="InterPro" id="IPR012000">
    <property type="entry name" value="Thiamin_PyroP_enz_cen_dom"/>
</dbReference>
<evidence type="ECO:0000256" key="4">
    <source>
        <dbReference type="ARBA" id="ARBA00022723"/>
    </source>
</evidence>
<keyword evidence="4" id="KW-0479">Metal-binding</keyword>
<dbReference type="GO" id="GO:0050660">
    <property type="term" value="F:flavin adenine dinucleotide binding"/>
    <property type="evidence" value="ECO:0007669"/>
    <property type="project" value="TreeGrafter"/>
</dbReference>
<dbReference type="InterPro" id="IPR012001">
    <property type="entry name" value="Thiamin_PyroP_enz_TPP-bd_dom"/>
</dbReference>
<evidence type="ECO:0000259" key="7">
    <source>
        <dbReference type="Pfam" id="PF00205"/>
    </source>
</evidence>
<dbReference type="InterPro" id="IPR029061">
    <property type="entry name" value="THDP-binding"/>
</dbReference>
<dbReference type="CDD" id="cd07035">
    <property type="entry name" value="TPP_PYR_POX_like"/>
    <property type="match status" value="1"/>
</dbReference>
<dbReference type="FunFam" id="3.40.50.970:FF:000007">
    <property type="entry name" value="Acetolactate synthase"/>
    <property type="match status" value="1"/>
</dbReference>
<comment type="caution">
    <text evidence="10">The sequence shown here is derived from an EMBL/GenBank/DDBJ whole genome shotgun (WGS) entry which is preliminary data.</text>
</comment>
<dbReference type="GO" id="GO:0005948">
    <property type="term" value="C:acetolactate synthase complex"/>
    <property type="evidence" value="ECO:0007669"/>
    <property type="project" value="TreeGrafter"/>
</dbReference>
<evidence type="ECO:0000256" key="2">
    <source>
        <dbReference type="ARBA" id="ARBA00001964"/>
    </source>
</evidence>
<dbReference type="RefSeq" id="WP_104518736.1">
    <property type="nucleotide sequence ID" value="NZ_NHRY01000098.1"/>
</dbReference>
<keyword evidence="11" id="KW-1185">Reference proteome</keyword>
<dbReference type="SUPFAM" id="SSF52518">
    <property type="entry name" value="Thiamin diphosphate-binding fold (THDP-binding)"/>
    <property type="match status" value="2"/>
</dbReference>
<comment type="cofactor">
    <cofactor evidence="2">
        <name>thiamine diphosphate</name>
        <dbReference type="ChEBI" id="CHEBI:58937"/>
    </cofactor>
</comment>
<evidence type="ECO:0000313" key="11">
    <source>
        <dbReference type="Proteomes" id="UP000239724"/>
    </source>
</evidence>
<feature type="domain" description="Thiamine pyrophosphate enzyme N-terminal TPP-binding" evidence="9">
    <location>
        <begin position="5"/>
        <end position="120"/>
    </location>
</feature>
<comment type="similarity">
    <text evidence="3 6">Belongs to the TPP enzyme family.</text>
</comment>
<dbReference type="AlphaFoldDB" id="A0A2S6NJ56"/>
<dbReference type="Pfam" id="PF02775">
    <property type="entry name" value="TPP_enzyme_C"/>
    <property type="match status" value="1"/>
</dbReference>
<dbReference type="InterPro" id="IPR000399">
    <property type="entry name" value="TPP-bd_CS"/>
</dbReference>
<dbReference type="GO" id="GO:0000287">
    <property type="term" value="F:magnesium ion binding"/>
    <property type="evidence" value="ECO:0007669"/>
    <property type="project" value="InterPro"/>
</dbReference>
<feature type="domain" description="Thiamine pyrophosphate enzyme TPP-binding" evidence="8">
    <location>
        <begin position="401"/>
        <end position="530"/>
    </location>
</feature>
<dbReference type="PROSITE" id="PS00187">
    <property type="entry name" value="TPP_ENZYMES"/>
    <property type="match status" value="1"/>
</dbReference>
<gene>
    <name evidence="10" type="ORF">CCS01_10135</name>
</gene>
<dbReference type="GO" id="GO:0030976">
    <property type="term" value="F:thiamine pyrophosphate binding"/>
    <property type="evidence" value="ECO:0007669"/>
    <property type="project" value="InterPro"/>
</dbReference>
<dbReference type="SUPFAM" id="SSF52467">
    <property type="entry name" value="DHS-like NAD/FAD-binding domain"/>
    <property type="match status" value="1"/>
</dbReference>
<comment type="cofactor">
    <cofactor evidence="1">
        <name>Mg(2+)</name>
        <dbReference type="ChEBI" id="CHEBI:18420"/>
    </cofactor>
</comment>
<dbReference type="CDD" id="cd02004">
    <property type="entry name" value="TPP_BZL_OCoD_HPCL"/>
    <property type="match status" value="1"/>
</dbReference>
<reference evidence="10 11" key="1">
    <citation type="journal article" date="2018" name="Arch. Microbiol.">
        <title>New insights into the metabolic potential of the phototrophic purple bacterium Rhodopila globiformis DSM 161(T) from its draft genome sequence and evidence for a vanadium-dependent nitrogenase.</title>
        <authorList>
            <person name="Imhoff J.F."/>
            <person name="Rahn T."/>
            <person name="Kunzel S."/>
            <person name="Neulinger S.C."/>
        </authorList>
    </citation>
    <scope>NUCLEOTIDE SEQUENCE [LARGE SCALE GENOMIC DNA]</scope>
    <source>
        <strain evidence="10 11">DSM 161</strain>
    </source>
</reference>
<dbReference type="Gene3D" id="3.40.50.1220">
    <property type="entry name" value="TPP-binding domain"/>
    <property type="match status" value="1"/>
</dbReference>
<evidence type="ECO:0000313" key="10">
    <source>
        <dbReference type="EMBL" id="PPQ34605.1"/>
    </source>
</evidence>
<evidence type="ECO:0008006" key="12">
    <source>
        <dbReference type="Google" id="ProtNLM"/>
    </source>
</evidence>
<dbReference type="InterPro" id="IPR045229">
    <property type="entry name" value="TPP_enz"/>
</dbReference>
<dbReference type="GO" id="GO:0009099">
    <property type="term" value="P:L-valine biosynthetic process"/>
    <property type="evidence" value="ECO:0007669"/>
    <property type="project" value="TreeGrafter"/>
</dbReference>
<proteinExistence type="inferred from homology"/>
<dbReference type="OrthoDB" id="4494979at2"/>
<dbReference type="Gene3D" id="3.40.50.970">
    <property type="match status" value="2"/>
</dbReference>
<evidence type="ECO:0000256" key="6">
    <source>
        <dbReference type="RuleBase" id="RU362132"/>
    </source>
</evidence>
<protein>
    <recommendedName>
        <fullName evidence="12">Acetolactate synthase</fullName>
    </recommendedName>
</protein>
<feature type="domain" description="Thiamine pyrophosphate enzyme central" evidence="7">
    <location>
        <begin position="196"/>
        <end position="325"/>
    </location>
</feature>
<dbReference type="PANTHER" id="PTHR18968:SF166">
    <property type="entry name" value="2-HYDROXYACYL-COA LYASE 2"/>
    <property type="match status" value="1"/>
</dbReference>